<dbReference type="EMBL" id="AP024590">
    <property type="protein sequence ID" value="BCU56623.1"/>
    <property type="molecule type" value="Genomic_DNA"/>
</dbReference>
<dbReference type="AlphaFoldDB" id="A0AA86M9D4"/>
<protein>
    <submittedName>
        <fullName evidence="1">Uncharacterized protein</fullName>
    </submittedName>
</protein>
<name>A0AA86M9D4_9ENTR</name>
<gene>
    <name evidence="1" type="ORF">ENKO_32170</name>
</gene>
<reference evidence="1" key="1">
    <citation type="submission" date="2021-04" db="EMBL/GenBank/DDBJ databases">
        <title>Difference and commonality of drug resistance evolution in various bacteria. and drug sensitivity profiles.</title>
        <authorList>
            <person name="Maeda T."/>
            <person name="Shibai A."/>
            <person name="Kawada K."/>
            <person name="Kotani H."/>
            <person name="Tarusawa Y."/>
            <person name="Tanabe K."/>
            <person name="Furusawa C."/>
        </authorList>
    </citation>
    <scope>NUCLEOTIDE SEQUENCE</scope>
    <source>
        <strain evidence="1">JCM 8580</strain>
    </source>
</reference>
<accession>A0AA86M9D4</accession>
<evidence type="ECO:0000313" key="2">
    <source>
        <dbReference type="Proteomes" id="UP000682928"/>
    </source>
</evidence>
<sequence length="143" mass="16544">MQIIYFKAECAFPELLPSSPVSLQEVILTRDGEIISSFSDLKLKTLPFYLFHLVPIGFRKIEHQVRGASDSHLQFSSGYLPSGEYRVETPDGDKTMTYDALTALWKPDAHTERYLTTNDFTAENYCILRPLKLFYRNRRDIIC</sequence>
<organism evidence="1 2">
    <name type="scientific">Enterobacter kobei</name>
    <dbReference type="NCBI Taxonomy" id="208224"/>
    <lineage>
        <taxon>Bacteria</taxon>
        <taxon>Pseudomonadati</taxon>
        <taxon>Pseudomonadota</taxon>
        <taxon>Gammaproteobacteria</taxon>
        <taxon>Enterobacterales</taxon>
        <taxon>Enterobacteriaceae</taxon>
        <taxon>Enterobacter</taxon>
        <taxon>Enterobacter cloacae complex</taxon>
    </lineage>
</organism>
<proteinExistence type="predicted"/>
<evidence type="ECO:0000313" key="1">
    <source>
        <dbReference type="EMBL" id="BCU56623.1"/>
    </source>
</evidence>
<dbReference type="Proteomes" id="UP000682928">
    <property type="component" value="Chromosome"/>
</dbReference>
<dbReference type="RefSeq" id="WP_088220138.1">
    <property type="nucleotide sequence ID" value="NZ_AP024590.1"/>
</dbReference>